<dbReference type="OrthoDB" id="9786919at2"/>
<evidence type="ECO:0000256" key="6">
    <source>
        <dbReference type="ARBA" id="ARBA00022679"/>
    </source>
</evidence>
<evidence type="ECO:0000313" key="16">
    <source>
        <dbReference type="EMBL" id="KQH76263.1"/>
    </source>
</evidence>
<sequence length="500" mass="53296">MSSSRRARSPRVWSLRRRLIVGQVTILAVVCLGITAATELALRHHLLAQLDSQLSGTSYRSSLLYPESPRHHEPRVPKTGPGPRFLDAPGQPAGMVAAVVSDGVTLDAGYLTSSGTRAALTPTAQHQLEQIAGSRSPVTLNLDGLGRYRVVAAPSRNRADVIVTGLSMSNIDATGFRMLVIFGIVTLIAMAAATAAGVVTIRRALAPLQRVSQTATKVADLPLDRGEVELPVRVPEADANPSTEVGQLGSALNRMLDHISAALSTRQASETRVRQFVADASHELRTPLAAIRGYTELAQRMGDDREAVAHAMSRVASETDRITRLVEDLLLLARLDSGRPLEREPVDLSRLAVDAVSDAHIAGAEHQWELDLPPEPVMATGDEARLRQVMANLLANARIHTAPGTVVTTRLSTEPTHTLLQVIDNGPGIPAAQQSEVFERFARGDSSRSRKGGSTGLGLAIVSAVVKAHGGIITVNSRPGHTEFAVRLPVNGRQPPASSH</sequence>
<feature type="region of interest" description="Disordered" evidence="12">
    <location>
        <begin position="61"/>
        <end position="82"/>
    </location>
</feature>
<comment type="caution">
    <text evidence="16">The sequence shown here is derived from an EMBL/GenBank/DDBJ whole genome shotgun (WGS) entry which is preliminary data.</text>
</comment>
<keyword evidence="11 13" id="KW-0472">Membrane</keyword>
<dbReference type="PANTHER" id="PTHR45436:SF5">
    <property type="entry name" value="SENSOR HISTIDINE KINASE TRCS"/>
    <property type="match status" value="1"/>
</dbReference>
<dbReference type="InterPro" id="IPR036097">
    <property type="entry name" value="HisK_dim/P_sf"/>
</dbReference>
<dbReference type="FunFam" id="3.30.565.10:FF:000006">
    <property type="entry name" value="Sensor histidine kinase WalK"/>
    <property type="match status" value="1"/>
</dbReference>
<keyword evidence="7 13" id="KW-0812">Transmembrane</keyword>
<organism evidence="16 17">
    <name type="scientific">Mycobacterium gordonae</name>
    <dbReference type="NCBI Taxonomy" id="1778"/>
    <lineage>
        <taxon>Bacteria</taxon>
        <taxon>Bacillati</taxon>
        <taxon>Actinomycetota</taxon>
        <taxon>Actinomycetes</taxon>
        <taxon>Mycobacteriales</taxon>
        <taxon>Mycobacteriaceae</taxon>
        <taxon>Mycobacterium</taxon>
    </lineage>
</organism>
<evidence type="ECO:0000313" key="17">
    <source>
        <dbReference type="Proteomes" id="UP000051677"/>
    </source>
</evidence>
<dbReference type="STRING" id="1778.A9W97_08460"/>
<evidence type="ECO:0000259" key="15">
    <source>
        <dbReference type="PROSITE" id="PS50885"/>
    </source>
</evidence>
<dbReference type="SMART" id="SM00304">
    <property type="entry name" value="HAMP"/>
    <property type="match status" value="1"/>
</dbReference>
<evidence type="ECO:0000256" key="12">
    <source>
        <dbReference type="SAM" id="MobiDB-lite"/>
    </source>
</evidence>
<dbReference type="FunFam" id="1.10.287.130:FF:000001">
    <property type="entry name" value="Two-component sensor histidine kinase"/>
    <property type="match status" value="1"/>
</dbReference>
<dbReference type="InterPro" id="IPR003594">
    <property type="entry name" value="HATPase_dom"/>
</dbReference>
<keyword evidence="8 16" id="KW-0418">Kinase</keyword>
<dbReference type="GO" id="GO:0005509">
    <property type="term" value="F:calcium ion binding"/>
    <property type="evidence" value="ECO:0007669"/>
    <property type="project" value="UniProtKB-ARBA"/>
</dbReference>
<evidence type="ECO:0000256" key="10">
    <source>
        <dbReference type="ARBA" id="ARBA00023012"/>
    </source>
</evidence>
<comment type="subcellular location">
    <subcellularLocation>
        <location evidence="3">Cell membrane</location>
    </subcellularLocation>
</comment>
<evidence type="ECO:0000256" key="13">
    <source>
        <dbReference type="SAM" id="Phobius"/>
    </source>
</evidence>
<dbReference type="GO" id="GO:0005886">
    <property type="term" value="C:plasma membrane"/>
    <property type="evidence" value="ECO:0007669"/>
    <property type="project" value="UniProtKB-SubCell"/>
</dbReference>
<dbReference type="SMART" id="SM00387">
    <property type="entry name" value="HATPase_c"/>
    <property type="match status" value="1"/>
</dbReference>
<dbReference type="EC" id="2.7.13.3" evidence="4"/>
<feature type="domain" description="Histidine kinase" evidence="14">
    <location>
        <begin position="279"/>
        <end position="492"/>
    </location>
</feature>
<keyword evidence="6" id="KW-0808">Transferase</keyword>
<dbReference type="InterPro" id="IPR036890">
    <property type="entry name" value="HATPase_C_sf"/>
</dbReference>
<dbReference type="SUPFAM" id="SSF47384">
    <property type="entry name" value="Homodimeric domain of signal transducing histidine kinase"/>
    <property type="match status" value="1"/>
</dbReference>
<reference evidence="16 17" key="1">
    <citation type="submission" date="2015-10" db="EMBL/GenBank/DDBJ databases">
        <title>Mycobacterium gordonae draft genome assembly.</title>
        <authorList>
            <person name="Ustinova V."/>
            <person name="Smirnova T."/>
            <person name="Blagodatskikh K."/>
            <person name="Varlamov D."/>
            <person name="Larionova E."/>
            <person name="Chernousova L."/>
        </authorList>
    </citation>
    <scope>NUCLEOTIDE SEQUENCE [LARGE SCALE GENOMIC DNA]</scope>
    <source>
        <strain evidence="16 17">CTRI 14-8773</strain>
    </source>
</reference>
<dbReference type="Gene3D" id="1.10.287.130">
    <property type="match status" value="1"/>
</dbReference>
<dbReference type="InterPro" id="IPR050428">
    <property type="entry name" value="TCS_sensor_his_kinase"/>
</dbReference>
<comment type="catalytic activity">
    <reaction evidence="1">
        <text>ATP + protein L-histidine = ADP + protein N-phospho-L-histidine.</text>
        <dbReference type="EC" id="2.7.13.3"/>
    </reaction>
</comment>
<dbReference type="GO" id="GO:0000155">
    <property type="term" value="F:phosphorelay sensor kinase activity"/>
    <property type="evidence" value="ECO:0007669"/>
    <property type="project" value="InterPro"/>
</dbReference>
<dbReference type="CDD" id="cd06225">
    <property type="entry name" value="HAMP"/>
    <property type="match status" value="1"/>
</dbReference>
<name>A0A0Q2M8S1_MYCGO</name>
<dbReference type="AlphaFoldDB" id="A0A0Q2M8S1"/>
<keyword evidence="10" id="KW-0902">Two-component regulatory system</keyword>
<proteinExistence type="predicted"/>
<feature type="transmembrane region" description="Helical" evidence="13">
    <location>
        <begin position="178"/>
        <end position="201"/>
    </location>
</feature>
<dbReference type="InterPro" id="IPR003660">
    <property type="entry name" value="HAMP_dom"/>
</dbReference>
<evidence type="ECO:0000256" key="4">
    <source>
        <dbReference type="ARBA" id="ARBA00012438"/>
    </source>
</evidence>
<evidence type="ECO:0000256" key="1">
    <source>
        <dbReference type="ARBA" id="ARBA00000085"/>
    </source>
</evidence>
<gene>
    <name evidence="16" type="ORF">AO501_09645</name>
</gene>
<dbReference type="Pfam" id="PF00512">
    <property type="entry name" value="HisKA"/>
    <property type="match status" value="1"/>
</dbReference>
<dbReference type="PROSITE" id="PS50109">
    <property type="entry name" value="HIS_KIN"/>
    <property type="match status" value="1"/>
</dbReference>
<evidence type="ECO:0000256" key="9">
    <source>
        <dbReference type="ARBA" id="ARBA00022989"/>
    </source>
</evidence>
<dbReference type="CDD" id="cd00075">
    <property type="entry name" value="HATPase"/>
    <property type="match status" value="1"/>
</dbReference>
<dbReference type="Gene3D" id="6.10.340.10">
    <property type="match status" value="1"/>
</dbReference>
<evidence type="ECO:0000256" key="2">
    <source>
        <dbReference type="ARBA" id="ARBA00001968"/>
    </source>
</evidence>
<evidence type="ECO:0000256" key="3">
    <source>
        <dbReference type="ARBA" id="ARBA00004236"/>
    </source>
</evidence>
<dbReference type="RefSeq" id="WP_055580813.1">
    <property type="nucleotide sequence ID" value="NZ_LKTM01000355.1"/>
</dbReference>
<dbReference type="EMBL" id="LKTM01000355">
    <property type="protein sequence ID" value="KQH76263.1"/>
    <property type="molecule type" value="Genomic_DNA"/>
</dbReference>
<evidence type="ECO:0000256" key="8">
    <source>
        <dbReference type="ARBA" id="ARBA00022777"/>
    </source>
</evidence>
<accession>A0A0Q2M8S1</accession>
<keyword evidence="9 13" id="KW-1133">Transmembrane helix</keyword>
<dbReference type="SMART" id="SM00388">
    <property type="entry name" value="HisKA"/>
    <property type="match status" value="1"/>
</dbReference>
<protein>
    <recommendedName>
        <fullName evidence="4">histidine kinase</fullName>
        <ecNumber evidence="4">2.7.13.3</ecNumber>
    </recommendedName>
</protein>
<dbReference type="CDD" id="cd00082">
    <property type="entry name" value="HisKA"/>
    <property type="match status" value="1"/>
</dbReference>
<keyword evidence="5" id="KW-0597">Phosphoprotein</keyword>
<dbReference type="InterPro" id="IPR004358">
    <property type="entry name" value="Sig_transdc_His_kin-like_C"/>
</dbReference>
<feature type="domain" description="HAMP" evidence="15">
    <location>
        <begin position="202"/>
        <end position="264"/>
    </location>
</feature>
<dbReference type="PRINTS" id="PR00344">
    <property type="entry name" value="BCTRLSENSOR"/>
</dbReference>
<evidence type="ECO:0000259" key="14">
    <source>
        <dbReference type="PROSITE" id="PS50109"/>
    </source>
</evidence>
<dbReference type="PANTHER" id="PTHR45436">
    <property type="entry name" value="SENSOR HISTIDINE KINASE YKOH"/>
    <property type="match status" value="1"/>
</dbReference>
<evidence type="ECO:0000256" key="11">
    <source>
        <dbReference type="ARBA" id="ARBA00023136"/>
    </source>
</evidence>
<comment type="cofactor">
    <cofactor evidence="2">
        <name>a divalent metal cation</name>
        <dbReference type="ChEBI" id="CHEBI:60240"/>
    </cofactor>
</comment>
<evidence type="ECO:0000256" key="7">
    <source>
        <dbReference type="ARBA" id="ARBA00022692"/>
    </source>
</evidence>
<dbReference type="Gene3D" id="3.30.565.10">
    <property type="entry name" value="Histidine kinase-like ATPase, C-terminal domain"/>
    <property type="match status" value="1"/>
</dbReference>
<dbReference type="Proteomes" id="UP000051677">
    <property type="component" value="Unassembled WGS sequence"/>
</dbReference>
<dbReference type="PROSITE" id="PS50885">
    <property type="entry name" value="HAMP"/>
    <property type="match status" value="1"/>
</dbReference>
<dbReference type="Pfam" id="PF00672">
    <property type="entry name" value="HAMP"/>
    <property type="match status" value="1"/>
</dbReference>
<dbReference type="InterPro" id="IPR003661">
    <property type="entry name" value="HisK_dim/P_dom"/>
</dbReference>
<dbReference type="InterPro" id="IPR005467">
    <property type="entry name" value="His_kinase_dom"/>
</dbReference>
<evidence type="ECO:0000256" key="5">
    <source>
        <dbReference type="ARBA" id="ARBA00022553"/>
    </source>
</evidence>
<dbReference type="SUPFAM" id="SSF55874">
    <property type="entry name" value="ATPase domain of HSP90 chaperone/DNA topoisomerase II/histidine kinase"/>
    <property type="match status" value="1"/>
</dbReference>
<dbReference type="Pfam" id="PF02518">
    <property type="entry name" value="HATPase_c"/>
    <property type="match status" value="1"/>
</dbReference>